<sequence length="256" mass="28646">MCKSNILCQSLDGKCACKPTAFQSGIVKPVPVPMTVPSDSNFMGALFKMIVQQNEFIKSIADQTKSALEKISELTEKRSGNMAQPTSIVSEEATTPSVLLRYLCADKTYFTHSLELGEKIPMPAYKERSFSVLVNILDSNGNKVRLPNSIVFKVMLYTADNPPKNLSINTSGDKIMRGTLEVEGNSEIFFKKIIIKEVTSHFRNGSFFFVVVPKDAGYIKPLIVEDFVIKARKITNECPKKKCKVQEEILNEKIYD</sequence>
<organism evidence="1 2">
    <name type="scientific">Stentor coeruleus</name>
    <dbReference type="NCBI Taxonomy" id="5963"/>
    <lineage>
        <taxon>Eukaryota</taxon>
        <taxon>Sar</taxon>
        <taxon>Alveolata</taxon>
        <taxon>Ciliophora</taxon>
        <taxon>Postciliodesmatophora</taxon>
        <taxon>Heterotrichea</taxon>
        <taxon>Heterotrichida</taxon>
        <taxon>Stentoridae</taxon>
        <taxon>Stentor</taxon>
    </lineage>
</organism>
<proteinExistence type="predicted"/>
<comment type="caution">
    <text evidence="1">The sequence shown here is derived from an EMBL/GenBank/DDBJ whole genome shotgun (WGS) entry which is preliminary data.</text>
</comment>
<accession>A0A1R2C6H7</accession>
<reference evidence="1 2" key="1">
    <citation type="submission" date="2016-11" db="EMBL/GenBank/DDBJ databases">
        <title>The macronuclear genome of Stentor coeruleus: a giant cell with tiny introns.</title>
        <authorList>
            <person name="Slabodnick M."/>
            <person name="Ruby J.G."/>
            <person name="Reiff S.B."/>
            <person name="Swart E.C."/>
            <person name="Gosai S."/>
            <person name="Prabakaran S."/>
            <person name="Witkowska E."/>
            <person name="Larue G.E."/>
            <person name="Fisher S."/>
            <person name="Freeman R.M."/>
            <person name="Gunawardena J."/>
            <person name="Chu W."/>
            <person name="Stover N.A."/>
            <person name="Gregory B.D."/>
            <person name="Nowacki M."/>
            <person name="Derisi J."/>
            <person name="Roy S.W."/>
            <person name="Marshall W.F."/>
            <person name="Sood P."/>
        </authorList>
    </citation>
    <scope>NUCLEOTIDE SEQUENCE [LARGE SCALE GENOMIC DNA]</scope>
    <source>
        <strain evidence="1">WM001</strain>
    </source>
</reference>
<dbReference type="Proteomes" id="UP000187209">
    <property type="component" value="Unassembled WGS sequence"/>
</dbReference>
<dbReference type="EMBL" id="MPUH01000263">
    <property type="protein sequence ID" value="OMJ84633.1"/>
    <property type="molecule type" value="Genomic_DNA"/>
</dbReference>
<gene>
    <name evidence="1" type="ORF">SteCoe_14227</name>
</gene>
<evidence type="ECO:0000313" key="1">
    <source>
        <dbReference type="EMBL" id="OMJ84633.1"/>
    </source>
</evidence>
<keyword evidence="2" id="KW-1185">Reference proteome</keyword>
<protein>
    <submittedName>
        <fullName evidence="1">Uncharacterized protein</fullName>
    </submittedName>
</protein>
<evidence type="ECO:0000313" key="2">
    <source>
        <dbReference type="Proteomes" id="UP000187209"/>
    </source>
</evidence>
<dbReference type="AlphaFoldDB" id="A0A1R2C6H7"/>
<name>A0A1R2C6H7_9CILI</name>